<evidence type="ECO:0000256" key="6">
    <source>
        <dbReference type="ARBA" id="ARBA00023315"/>
    </source>
</evidence>
<feature type="binding site" evidence="8">
    <location>
        <position position="318"/>
    </location>
    <ligand>
        <name>Fe cation</name>
        <dbReference type="ChEBI" id="CHEBI:24875"/>
    </ligand>
</feature>
<dbReference type="PANTHER" id="PTHR11735:SF6">
    <property type="entry name" value="TRNA N6-ADENOSINE THREONYLCARBAMOYLTRANSFERASE, MITOCHONDRIAL"/>
    <property type="match status" value="1"/>
</dbReference>
<keyword evidence="6 8" id="KW-0012">Acyltransferase</keyword>
<keyword evidence="11" id="KW-1185">Reference proteome</keyword>
<dbReference type="FunFam" id="3.30.420.40:FF:000012">
    <property type="entry name" value="tRNA N6-adenosine threonylcarbamoyltransferase"/>
    <property type="match status" value="1"/>
</dbReference>
<evidence type="ECO:0000256" key="3">
    <source>
        <dbReference type="ARBA" id="ARBA00022694"/>
    </source>
</evidence>
<dbReference type="PRINTS" id="PR00789">
    <property type="entry name" value="OSIALOPTASE"/>
</dbReference>
<keyword evidence="2 8" id="KW-0808">Transferase</keyword>
<dbReference type="GO" id="GO:0005737">
    <property type="term" value="C:cytoplasm"/>
    <property type="evidence" value="ECO:0007669"/>
    <property type="project" value="UniProtKB-SubCell"/>
</dbReference>
<organism evidence="10 11">
    <name type="scientific">Anaerobaca lacustris</name>
    <dbReference type="NCBI Taxonomy" id="3044600"/>
    <lineage>
        <taxon>Bacteria</taxon>
        <taxon>Pseudomonadati</taxon>
        <taxon>Planctomycetota</taxon>
        <taxon>Phycisphaerae</taxon>
        <taxon>Sedimentisphaerales</taxon>
        <taxon>Anaerobacaceae</taxon>
        <taxon>Anaerobaca</taxon>
    </lineage>
</organism>
<feature type="binding site" evidence="8">
    <location>
        <position position="191"/>
    </location>
    <ligand>
        <name>substrate</name>
    </ligand>
</feature>
<dbReference type="Proteomes" id="UP001431776">
    <property type="component" value="Unassembled WGS sequence"/>
</dbReference>
<name>A0AAW6U5U9_9BACT</name>
<proteinExistence type="inferred from homology"/>
<accession>A0AAW6U5U9</accession>
<dbReference type="PANTHER" id="PTHR11735">
    <property type="entry name" value="TRNA N6-ADENOSINE THREONYLCARBAMOYLTRANSFERASE"/>
    <property type="match status" value="1"/>
</dbReference>
<reference evidence="10" key="1">
    <citation type="submission" date="2023-05" db="EMBL/GenBank/DDBJ databases">
        <title>Anaerotaeda fermentans gen. nov., sp. nov., a novel anaerobic planctomycete of the new family within the order Sedimentisphaerales isolated from Taman Peninsula, Russia.</title>
        <authorList>
            <person name="Khomyakova M.A."/>
            <person name="Merkel A.Y."/>
            <person name="Slobodkin A.I."/>
        </authorList>
    </citation>
    <scope>NUCLEOTIDE SEQUENCE</scope>
    <source>
        <strain evidence="10">M17dextr</strain>
    </source>
</reference>
<dbReference type="RefSeq" id="WP_349246888.1">
    <property type="nucleotide sequence ID" value="NZ_JASCXX010000037.1"/>
</dbReference>
<dbReference type="InterPro" id="IPR043129">
    <property type="entry name" value="ATPase_NBD"/>
</dbReference>
<evidence type="ECO:0000256" key="4">
    <source>
        <dbReference type="ARBA" id="ARBA00022723"/>
    </source>
</evidence>
<dbReference type="InterPro" id="IPR022450">
    <property type="entry name" value="TsaD"/>
</dbReference>
<dbReference type="CDD" id="cd24133">
    <property type="entry name" value="ASKHA_NBD_TsaD_bac"/>
    <property type="match status" value="1"/>
</dbReference>
<dbReference type="NCBIfam" id="TIGR00329">
    <property type="entry name" value="gcp_kae1"/>
    <property type="match status" value="1"/>
</dbReference>
<dbReference type="HAMAP" id="MF_01445">
    <property type="entry name" value="TsaD"/>
    <property type="match status" value="1"/>
</dbReference>
<evidence type="ECO:0000256" key="2">
    <source>
        <dbReference type="ARBA" id="ARBA00022679"/>
    </source>
</evidence>
<feature type="binding site" evidence="8">
    <location>
        <position position="122"/>
    </location>
    <ligand>
        <name>Fe cation</name>
        <dbReference type="ChEBI" id="CHEBI:24875"/>
    </ligand>
</feature>
<dbReference type="NCBIfam" id="TIGR03723">
    <property type="entry name" value="T6A_TsaD_YgjD"/>
    <property type="match status" value="1"/>
</dbReference>
<protein>
    <recommendedName>
        <fullName evidence="8">tRNA N6-adenosine threonylcarbamoyltransferase</fullName>
        <ecNumber evidence="8">2.3.1.234</ecNumber>
    </recommendedName>
    <alternativeName>
        <fullName evidence="8">N6-L-threonylcarbamoyladenine synthase</fullName>
        <shortName evidence="8">t(6)A synthase</shortName>
    </alternativeName>
    <alternativeName>
        <fullName evidence="8">t(6)A37 threonylcarbamoyladenosine biosynthesis protein TsaD</fullName>
    </alternativeName>
    <alternativeName>
        <fullName evidence="8">tRNA threonylcarbamoyladenosine biosynthesis protein TsaD</fullName>
    </alternativeName>
</protein>
<comment type="cofactor">
    <cofactor evidence="8">
        <name>Fe(2+)</name>
        <dbReference type="ChEBI" id="CHEBI:29033"/>
    </cofactor>
    <text evidence="8">Binds 1 Fe(2+) ion per subunit.</text>
</comment>
<comment type="caution">
    <text evidence="10">The sequence shown here is derived from an EMBL/GenBank/DDBJ whole genome shotgun (WGS) entry which is preliminary data.</text>
</comment>
<evidence type="ECO:0000256" key="7">
    <source>
        <dbReference type="ARBA" id="ARBA00048117"/>
    </source>
</evidence>
<keyword evidence="5 8" id="KW-0408">Iron</keyword>
<dbReference type="Pfam" id="PF00814">
    <property type="entry name" value="TsaD"/>
    <property type="match status" value="1"/>
</dbReference>
<feature type="binding site" evidence="8">
    <location>
        <position position="118"/>
    </location>
    <ligand>
        <name>Fe cation</name>
        <dbReference type="ChEBI" id="CHEBI:24875"/>
    </ligand>
</feature>
<evidence type="ECO:0000256" key="8">
    <source>
        <dbReference type="HAMAP-Rule" id="MF_01445"/>
    </source>
</evidence>
<comment type="function">
    <text evidence="8">Required for the formation of a threonylcarbamoyl group on adenosine at position 37 (t(6)A37) in tRNAs that read codons beginning with adenine. Is involved in the transfer of the threonylcarbamoyl moiety of threonylcarbamoyl-AMP (TC-AMP) to the N6 group of A37, together with TsaE and TsaB. TsaD likely plays a direct catalytic role in this reaction.</text>
</comment>
<dbReference type="GO" id="GO:0002949">
    <property type="term" value="P:tRNA threonylcarbamoyladenosine modification"/>
    <property type="evidence" value="ECO:0007669"/>
    <property type="project" value="UniProtKB-UniRule"/>
</dbReference>
<dbReference type="GO" id="GO:0061711">
    <property type="term" value="F:tRNA N(6)-L-threonylcarbamoyladenine synthase activity"/>
    <property type="evidence" value="ECO:0007669"/>
    <property type="project" value="UniProtKB-EC"/>
</dbReference>
<dbReference type="GO" id="GO:0005506">
    <property type="term" value="F:iron ion binding"/>
    <property type="evidence" value="ECO:0007669"/>
    <property type="project" value="UniProtKB-UniRule"/>
</dbReference>
<dbReference type="Gene3D" id="3.30.420.40">
    <property type="match status" value="2"/>
</dbReference>
<comment type="subcellular location">
    <subcellularLocation>
        <location evidence="8">Cytoplasm</location>
    </subcellularLocation>
</comment>
<dbReference type="FunFam" id="3.30.420.40:FF:000040">
    <property type="entry name" value="tRNA N6-adenosine threonylcarbamoyltransferase"/>
    <property type="match status" value="1"/>
</dbReference>
<gene>
    <name evidence="8 10" type="primary">tsaD</name>
    <name evidence="10" type="ORF">QJ522_20640</name>
</gene>
<keyword evidence="1 8" id="KW-0963">Cytoplasm</keyword>
<dbReference type="PROSITE" id="PS01016">
    <property type="entry name" value="GLYCOPROTEASE"/>
    <property type="match status" value="1"/>
</dbReference>
<evidence type="ECO:0000256" key="5">
    <source>
        <dbReference type="ARBA" id="ARBA00023004"/>
    </source>
</evidence>
<feature type="binding site" evidence="8">
    <location>
        <position position="174"/>
    </location>
    <ligand>
        <name>substrate</name>
    </ligand>
</feature>
<evidence type="ECO:0000259" key="9">
    <source>
        <dbReference type="Pfam" id="PF00814"/>
    </source>
</evidence>
<comment type="similarity">
    <text evidence="8">Belongs to the KAE1 / TsaD family.</text>
</comment>
<dbReference type="AlphaFoldDB" id="A0AAW6U5U9"/>
<dbReference type="EC" id="2.3.1.234" evidence="8"/>
<evidence type="ECO:0000313" key="10">
    <source>
        <dbReference type="EMBL" id="MDI6451481.1"/>
    </source>
</evidence>
<feature type="binding site" evidence="8">
    <location>
        <position position="187"/>
    </location>
    <ligand>
        <name>substrate</name>
    </ligand>
</feature>
<dbReference type="InterPro" id="IPR000905">
    <property type="entry name" value="Gcp-like_dom"/>
</dbReference>
<sequence length="347" mass="36902">MMSEEGHITVLGIETSCDETAAAVVTDGRQVRSSVVASQTELHRKYGGVVPEIASRAHIENIYPVIAEAMSQAEVGKDDIDAVAIANQPGLTIALVVGVTAAKTLSFMWGKPLVAINHLHAHLQSALLNEERIDLPAVALVVSGGHTSLYDCESPLDLTLLGSTIDDAAGEAFDKVATILKLPYPGGPSIEKLARTGDAKAIRFPRSMLGRDSLDFSFSGLKTAVLYHCRGQDMKGADRVDEMDEREIADIAASFQAAVIDVLVRKTKRAAGRIGARTVLLGGGVAANGTLREAMEAMCRRHRPPLRLLVAPKQYCTDNAVMVASLAYHKIKAGLLADLTLEPSSTG</sequence>
<keyword evidence="4 8" id="KW-0479">Metal-binding</keyword>
<dbReference type="SUPFAM" id="SSF53067">
    <property type="entry name" value="Actin-like ATPase domain"/>
    <property type="match status" value="2"/>
</dbReference>
<dbReference type="InterPro" id="IPR017861">
    <property type="entry name" value="KAE1/TsaD"/>
</dbReference>
<dbReference type="InterPro" id="IPR017860">
    <property type="entry name" value="Peptidase_M22_CS"/>
</dbReference>
<evidence type="ECO:0000256" key="1">
    <source>
        <dbReference type="ARBA" id="ARBA00022490"/>
    </source>
</evidence>
<feature type="binding site" evidence="8">
    <location>
        <begin position="141"/>
        <end position="145"/>
    </location>
    <ligand>
        <name>substrate</name>
    </ligand>
</feature>
<dbReference type="EMBL" id="JASCXX010000037">
    <property type="protein sequence ID" value="MDI6451481.1"/>
    <property type="molecule type" value="Genomic_DNA"/>
</dbReference>
<feature type="domain" description="Gcp-like" evidence="9">
    <location>
        <begin position="31"/>
        <end position="324"/>
    </location>
</feature>
<keyword evidence="3 8" id="KW-0819">tRNA processing</keyword>
<comment type="catalytic activity">
    <reaction evidence="7 8">
        <text>L-threonylcarbamoyladenylate + adenosine(37) in tRNA = N(6)-L-threonylcarbamoyladenosine(37) in tRNA + AMP + H(+)</text>
        <dbReference type="Rhea" id="RHEA:37059"/>
        <dbReference type="Rhea" id="RHEA-COMP:10162"/>
        <dbReference type="Rhea" id="RHEA-COMP:10163"/>
        <dbReference type="ChEBI" id="CHEBI:15378"/>
        <dbReference type="ChEBI" id="CHEBI:73682"/>
        <dbReference type="ChEBI" id="CHEBI:74411"/>
        <dbReference type="ChEBI" id="CHEBI:74418"/>
        <dbReference type="ChEBI" id="CHEBI:456215"/>
        <dbReference type="EC" id="2.3.1.234"/>
    </reaction>
</comment>
<evidence type="ECO:0000313" key="11">
    <source>
        <dbReference type="Proteomes" id="UP001431776"/>
    </source>
</evidence>
<feature type="binding site" evidence="8">
    <location>
        <position position="288"/>
    </location>
    <ligand>
        <name>substrate</name>
    </ligand>
</feature>